<protein>
    <recommendedName>
        <fullName evidence="3">Integrase catalytic domain-containing protein</fullName>
    </recommendedName>
</protein>
<evidence type="ECO:0000313" key="1">
    <source>
        <dbReference type="EMBL" id="KAK3894050.1"/>
    </source>
</evidence>
<dbReference type="GO" id="GO:0003676">
    <property type="term" value="F:nucleic acid binding"/>
    <property type="evidence" value="ECO:0007669"/>
    <property type="project" value="InterPro"/>
</dbReference>
<evidence type="ECO:0008006" key="3">
    <source>
        <dbReference type="Google" id="ProtNLM"/>
    </source>
</evidence>
<dbReference type="InterPro" id="IPR036397">
    <property type="entry name" value="RNaseH_sf"/>
</dbReference>
<dbReference type="PANTHER" id="PTHR37984">
    <property type="entry name" value="PROTEIN CBG26694"/>
    <property type="match status" value="1"/>
</dbReference>
<dbReference type="PANTHER" id="PTHR37984:SF15">
    <property type="entry name" value="INTEGRASE CATALYTIC DOMAIN-CONTAINING PROTEIN"/>
    <property type="match status" value="1"/>
</dbReference>
<proteinExistence type="predicted"/>
<dbReference type="InterPro" id="IPR012337">
    <property type="entry name" value="RNaseH-like_sf"/>
</dbReference>
<organism evidence="1 2">
    <name type="scientific">Petrolisthes cinctipes</name>
    <name type="common">Flat porcelain crab</name>
    <dbReference type="NCBI Taxonomy" id="88211"/>
    <lineage>
        <taxon>Eukaryota</taxon>
        <taxon>Metazoa</taxon>
        <taxon>Ecdysozoa</taxon>
        <taxon>Arthropoda</taxon>
        <taxon>Crustacea</taxon>
        <taxon>Multicrustacea</taxon>
        <taxon>Malacostraca</taxon>
        <taxon>Eumalacostraca</taxon>
        <taxon>Eucarida</taxon>
        <taxon>Decapoda</taxon>
        <taxon>Pleocyemata</taxon>
        <taxon>Anomura</taxon>
        <taxon>Galatheoidea</taxon>
        <taxon>Porcellanidae</taxon>
        <taxon>Petrolisthes</taxon>
    </lineage>
</organism>
<dbReference type="AlphaFoldDB" id="A0AAE1GLG6"/>
<dbReference type="InterPro" id="IPR050951">
    <property type="entry name" value="Retrovirus_Pol_polyprotein"/>
</dbReference>
<dbReference type="SUPFAM" id="SSF53098">
    <property type="entry name" value="Ribonuclease H-like"/>
    <property type="match status" value="1"/>
</dbReference>
<dbReference type="Proteomes" id="UP001286313">
    <property type="component" value="Unassembled WGS sequence"/>
</dbReference>
<name>A0AAE1GLG6_PETCI</name>
<dbReference type="Gene3D" id="3.30.420.10">
    <property type="entry name" value="Ribonuclease H-like superfamily/Ribonuclease H"/>
    <property type="match status" value="1"/>
</dbReference>
<accession>A0AAE1GLG6</accession>
<dbReference type="EMBL" id="JAWQEG010000144">
    <property type="protein sequence ID" value="KAK3894050.1"/>
    <property type="molecule type" value="Genomic_DNA"/>
</dbReference>
<keyword evidence="2" id="KW-1185">Reference proteome</keyword>
<reference evidence="1" key="1">
    <citation type="submission" date="2023-10" db="EMBL/GenBank/DDBJ databases">
        <title>Genome assemblies of two species of porcelain crab, Petrolisthes cinctipes and Petrolisthes manimaculis (Anomura: Porcellanidae).</title>
        <authorList>
            <person name="Angst P."/>
        </authorList>
    </citation>
    <scope>NUCLEOTIDE SEQUENCE</scope>
    <source>
        <strain evidence="1">PB745_01</strain>
        <tissue evidence="1">Gill</tissue>
    </source>
</reference>
<gene>
    <name evidence="1" type="ORF">Pcinc_002152</name>
</gene>
<evidence type="ECO:0000313" key="2">
    <source>
        <dbReference type="Proteomes" id="UP001286313"/>
    </source>
</evidence>
<sequence length="203" mass="23821">MDYFTTWPEAYAIPDQEAVTVAQVLVDQIFCRFGMPQELHSDQGRNSESAVFCESSHESTGYTPSKLMLGHKLRLPVDILMGRPPREELPTDTSSYTKHLQERLEVHHQGRKSLRIFSTMGQDSTAGTALRSHALPQMRMLRRTLEFKYRGKNWINKRMVVVYQVDQQEDQDLQGADCVEEQGQHRERQRRRHDKFKEYFVYN</sequence>
<comment type="caution">
    <text evidence="1">The sequence shown here is derived from an EMBL/GenBank/DDBJ whole genome shotgun (WGS) entry which is preliminary data.</text>
</comment>